<gene>
    <name evidence="3" type="ORF">K435DRAFT_973450</name>
</gene>
<evidence type="ECO:0000313" key="3">
    <source>
        <dbReference type="EMBL" id="THU78649.1"/>
    </source>
</evidence>
<keyword evidence="4" id="KW-1185">Reference proteome</keyword>
<dbReference type="EMBL" id="ML180157">
    <property type="protein sequence ID" value="THU78649.1"/>
    <property type="molecule type" value="Genomic_DNA"/>
</dbReference>
<feature type="compositionally biased region" description="Basic and acidic residues" evidence="2">
    <location>
        <begin position="319"/>
        <end position="330"/>
    </location>
</feature>
<sequence>MDVDLQNDLFHALSEKLAGLQLNDSILAQGHIKEKQHNETDNFNCVSLPSSMSGVPGLNGPLPPAPTTIPIMPQLLPSTPLPQLSMPLYIAEALQTNTLTYTVPFGNDDMTMTLKNIHQFCTEWAPSKLGSRSGASGTEFMVTDTDRNEVVGNPYDDDIEWIAIYRGSWPIPGSPNPFRASNPVSFDAYSNPSTPTSVSSSSSSILCSSIPGPTLDSLQTCFNYLSSTHRVDGAITLTVSALDTLALSHGLTSGKWILFVGEEDVDRVWRGIVELVTRVGGEYEKSRVEGVFARVGRNKMAGKKESNSGRGHGIWRGTGRTDHTNMHRTSDSNSGRDYIIYIYVPDFSDVALVFSIRNELRELGAQLDLGTEAGSQSRGTMLQRKIGFKMDLYSVLGIYRGNEWGISVNRWYE</sequence>
<dbReference type="PANTHER" id="PTHR31977">
    <property type="entry name" value="UPF0696 PROTEIN C11ORF68"/>
    <property type="match status" value="1"/>
</dbReference>
<dbReference type="AlphaFoldDB" id="A0A4S8KSA7"/>
<organism evidence="3 4">
    <name type="scientific">Dendrothele bispora (strain CBS 962.96)</name>
    <dbReference type="NCBI Taxonomy" id="1314807"/>
    <lineage>
        <taxon>Eukaryota</taxon>
        <taxon>Fungi</taxon>
        <taxon>Dikarya</taxon>
        <taxon>Basidiomycota</taxon>
        <taxon>Agaricomycotina</taxon>
        <taxon>Agaricomycetes</taxon>
        <taxon>Agaricomycetidae</taxon>
        <taxon>Agaricales</taxon>
        <taxon>Agaricales incertae sedis</taxon>
        <taxon>Dendrothele</taxon>
    </lineage>
</organism>
<accession>A0A4S8KSA7</accession>
<proteinExistence type="inferred from homology"/>
<dbReference type="InterPro" id="IPR023398">
    <property type="entry name" value="TIF_eIF4e-like"/>
</dbReference>
<dbReference type="Pfam" id="PF08939">
    <property type="entry name" value="Bles03"/>
    <property type="match status" value="1"/>
</dbReference>
<dbReference type="Proteomes" id="UP000297245">
    <property type="component" value="Unassembled WGS sequence"/>
</dbReference>
<dbReference type="SUPFAM" id="SSF55418">
    <property type="entry name" value="eIF4e-like"/>
    <property type="match status" value="2"/>
</dbReference>
<dbReference type="InterPro" id="IPR015034">
    <property type="entry name" value="Bles03"/>
</dbReference>
<reference evidence="3 4" key="1">
    <citation type="journal article" date="2019" name="Nat. Ecol. Evol.">
        <title>Megaphylogeny resolves global patterns of mushroom evolution.</title>
        <authorList>
            <person name="Varga T."/>
            <person name="Krizsan K."/>
            <person name="Foldi C."/>
            <person name="Dima B."/>
            <person name="Sanchez-Garcia M."/>
            <person name="Sanchez-Ramirez S."/>
            <person name="Szollosi G.J."/>
            <person name="Szarkandi J.G."/>
            <person name="Papp V."/>
            <person name="Albert L."/>
            <person name="Andreopoulos W."/>
            <person name="Angelini C."/>
            <person name="Antonin V."/>
            <person name="Barry K.W."/>
            <person name="Bougher N.L."/>
            <person name="Buchanan P."/>
            <person name="Buyck B."/>
            <person name="Bense V."/>
            <person name="Catcheside P."/>
            <person name="Chovatia M."/>
            <person name="Cooper J."/>
            <person name="Damon W."/>
            <person name="Desjardin D."/>
            <person name="Finy P."/>
            <person name="Geml J."/>
            <person name="Haridas S."/>
            <person name="Hughes K."/>
            <person name="Justo A."/>
            <person name="Karasinski D."/>
            <person name="Kautmanova I."/>
            <person name="Kiss B."/>
            <person name="Kocsube S."/>
            <person name="Kotiranta H."/>
            <person name="LaButti K.M."/>
            <person name="Lechner B.E."/>
            <person name="Liimatainen K."/>
            <person name="Lipzen A."/>
            <person name="Lukacs Z."/>
            <person name="Mihaltcheva S."/>
            <person name="Morgado L.N."/>
            <person name="Niskanen T."/>
            <person name="Noordeloos M.E."/>
            <person name="Ohm R.A."/>
            <person name="Ortiz-Santana B."/>
            <person name="Ovrebo C."/>
            <person name="Racz N."/>
            <person name="Riley R."/>
            <person name="Savchenko A."/>
            <person name="Shiryaev A."/>
            <person name="Soop K."/>
            <person name="Spirin V."/>
            <person name="Szebenyi C."/>
            <person name="Tomsovsky M."/>
            <person name="Tulloss R.E."/>
            <person name="Uehling J."/>
            <person name="Grigoriev I.V."/>
            <person name="Vagvolgyi C."/>
            <person name="Papp T."/>
            <person name="Martin F.M."/>
            <person name="Miettinen O."/>
            <person name="Hibbett D.S."/>
            <person name="Nagy L.G."/>
        </authorList>
    </citation>
    <scope>NUCLEOTIDE SEQUENCE [LARGE SCALE GENOMIC DNA]</scope>
    <source>
        <strain evidence="3 4">CBS 962.96</strain>
    </source>
</reference>
<dbReference type="Gene3D" id="3.30.760.10">
    <property type="entry name" value="RNA Cap, Translation Initiation Factor Eif4e"/>
    <property type="match status" value="1"/>
</dbReference>
<evidence type="ECO:0000313" key="4">
    <source>
        <dbReference type="Proteomes" id="UP000297245"/>
    </source>
</evidence>
<protein>
    <submittedName>
        <fullName evidence="3">Uncharacterized protein</fullName>
    </submittedName>
</protein>
<evidence type="ECO:0000256" key="2">
    <source>
        <dbReference type="SAM" id="MobiDB-lite"/>
    </source>
</evidence>
<comment type="similarity">
    <text evidence="1">Belongs to the UPF0696 family.</text>
</comment>
<dbReference type="OrthoDB" id="10067381at2759"/>
<evidence type="ECO:0000256" key="1">
    <source>
        <dbReference type="ARBA" id="ARBA00010568"/>
    </source>
</evidence>
<feature type="region of interest" description="Disordered" evidence="2">
    <location>
        <begin position="301"/>
        <end position="330"/>
    </location>
</feature>
<dbReference type="PANTHER" id="PTHR31977:SF1">
    <property type="entry name" value="UPF0696 PROTEIN C11ORF68"/>
    <property type="match status" value="1"/>
</dbReference>
<name>A0A4S8KSA7_DENBC</name>